<accession>A0A2Z7BF32</accession>
<dbReference type="Proteomes" id="UP000250235">
    <property type="component" value="Unassembled WGS sequence"/>
</dbReference>
<dbReference type="SUPFAM" id="SSF53098">
    <property type="entry name" value="Ribonuclease H-like"/>
    <property type="match status" value="1"/>
</dbReference>
<dbReference type="Pfam" id="PF05699">
    <property type="entry name" value="Dimer_Tnp_hAT"/>
    <property type="match status" value="1"/>
</dbReference>
<name>A0A2Z7BF32_9LAMI</name>
<dbReference type="AlphaFoldDB" id="A0A2Z7BF32"/>
<proteinExistence type="predicted"/>
<keyword evidence="5" id="KW-1185">Reference proteome</keyword>
<dbReference type="InterPro" id="IPR008906">
    <property type="entry name" value="HATC_C_dom"/>
</dbReference>
<feature type="compositionally biased region" description="Acidic residues" evidence="1">
    <location>
        <begin position="317"/>
        <end position="326"/>
    </location>
</feature>
<sequence>MRAKRFARDVPTRWNSTFKLLLSTFEYKELLCEFFGQVVQYSSLYLFSNQWNICTTICEILKVFSDATYQLSGVYYPTCHLVVTHICNVSCIFCEHLNSNEPPLIECIISMKTKWEKYFLNIPDIFLCAIVLDLRLKLDGLGELLTLYYDSLNPITDTCPSSSMIISSVRHSLTEIYTEYNEKYGSQVATQTQHTTSTIITSRLTKAQNLIRDRTKRHRGSSTKEILACPFFQRLRWNKTFSILRWWAQKKQVYPILSLIAKEILACPFFSTVAVEQAFSMGGNTLDERRSTIRPENLEAQCLLNDWSRAASRTQDQDETNDDEDTGGTYETTTGGGGTSECD</sequence>
<dbReference type="PANTHER" id="PTHR23272:SF104">
    <property type="entry name" value="HAT FAMILY DIMERISATION DOMAIN CONTAINING PROTEIN, EXPRESSED"/>
    <property type="match status" value="1"/>
</dbReference>
<dbReference type="EMBL" id="KV007893">
    <property type="protein sequence ID" value="KZV30728.1"/>
    <property type="molecule type" value="Genomic_DNA"/>
</dbReference>
<evidence type="ECO:0000259" key="3">
    <source>
        <dbReference type="Pfam" id="PF14372"/>
    </source>
</evidence>
<organism evidence="4 5">
    <name type="scientific">Dorcoceras hygrometricum</name>
    <dbReference type="NCBI Taxonomy" id="472368"/>
    <lineage>
        <taxon>Eukaryota</taxon>
        <taxon>Viridiplantae</taxon>
        <taxon>Streptophyta</taxon>
        <taxon>Embryophyta</taxon>
        <taxon>Tracheophyta</taxon>
        <taxon>Spermatophyta</taxon>
        <taxon>Magnoliopsida</taxon>
        <taxon>eudicotyledons</taxon>
        <taxon>Gunneridae</taxon>
        <taxon>Pentapetalae</taxon>
        <taxon>asterids</taxon>
        <taxon>lamiids</taxon>
        <taxon>Lamiales</taxon>
        <taxon>Gesneriaceae</taxon>
        <taxon>Didymocarpoideae</taxon>
        <taxon>Trichosporeae</taxon>
        <taxon>Loxocarpinae</taxon>
        <taxon>Dorcoceras</taxon>
    </lineage>
</organism>
<dbReference type="OrthoDB" id="2751120at2759"/>
<dbReference type="InterPro" id="IPR025525">
    <property type="entry name" value="hAT-like_transposase_RNase-H"/>
</dbReference>
<evidence type="ECO:0000256" key="1">
    <source>
        <dbReference type="SAM" id="MobiDB-lite"/>
    </source>
</evidence>
<feature type="region of interest" description="Disordered" evidence="1">
    <location>
        <begin position="309"/>
        <end position="343"/>
    </location>
</feature>
<dbReference type="Pfam" id="PF14372">
    <property type="entry name" value="hAT-like_RNase-H"/>
    <property type="match status" value="1"/>
</dbReference>
<feature type="domain" description="hAT-like transposase RNase-H fold" evidence="3">
    <location>
        <begin position="73"/>
        <end position="180"/>
    </location>
</feature>
<gene>
    <name evidence="4" type="ORF">F511_41842</name>
</gene>
<dbReference type="GO" id="GO:0046983">
    <property type="term" value="F:protein dimerization activity"/>
    <property type="evidence" value="ECO:0007669"/>
    <property type="project" value="InterPro"/>
</dbReference>
<protein>
    <submittedName>
        <fullName evidence="4">Zinc finger BED domain-containing protein RICESLEEPER 2-like</fullName>
    </submittedName>
</protein>
<feature type="domain" description="HAT C-terminal dimerisation" evidence="2">
    <location>
        <begin position="234"/>
        <end position="307"/>
    </location>
</feature>
<evidence type="ECO:0000313" key="5">
    <source>
        <dbReference type="Proteomes" id="UP000250235"/>
    </source>
</evidence>
<reference evidence="4 5" key="1">
    <citation type="journal article" date="2015" name="Proc. Natl. Acad. Sci. U.S.A.">
        <title>The resurrection genome of Boea hygrometrica: A blueprint for survival of dehydration.</title>
        <authorList>
            <person name="Xiao L."/>
            <person name="Yang G."/>
            <person name="Zhang L."/>
            <person name="Yang X."/>
            <person name="Zhao S."/>
            <person name="Ji Z."/>
            <person name="Zhou Q."/>
            <person name="Hu M."/>
            <person name="Wang Y."/>
            <person name="Chen M."/>
            <person name="Xu Y."/>
            <person name="Jin H."/>
            <person name="Xiao X."/>
            <person name="Hu G."/>
            <person name="Bao F."/>
            <person name="Hu Y."/>
            <person name="Wan P."/>
            <person name="Li L."/>
            <person name="Deng X."/>
            <person name="Kuang T."/>
            <person name="Xiang C."/>
            <person name="Zhu J.K."/>
            <person name="Oliver M.J."/>
            <person name="He Y."/>
        </authorList>
    </citation>
    <scope>NUCLEOTIDE SEQUENCE [LARGE SCALE GENOMIC DNA]</scope>
    <source>
        <strain evidence="5">cv. XS01</strain>
    </source>
</reference>
<feature type="compositionally biased region" description="Gly residues" evidence="1">
    <location>
        <begin position="334"/>
        <end position="343"/>
    </location>
</feature>
<dbReference type="InterPro" id="IPR012337">
    <property type="entry name" value="RNaseH-like_sf"/>
</dbReference>
<evidence type="ECO:0000313" key="4">
    <source>
        <dbReference type="EMBL" id="KZV30728.1"/>
    </source>
</evidence>
<dbReference type="GO" id="GO:0003677">
    <property type="term" value="F:DNA binding"/>
    <property type="evidence" value="ECO:0007669"/>
    <property type="project" value="InterPro"/>
</dbReference>
<evidence type="ECO:0000259" key="2">
    <source>
        <dbReference type="Pfam" id="PF05699"/>
    </source>
</evidence>
<dbReference type="PANTHER" id="PTHR23272">
    <property type="entry name" value="BED FINGER-RELATED"/>
    <property type="match status" value="1"/>
</dbReference>